<evidence type="ECO:0000313" key="2">
    <source>
        <dbReference type="EMBL" id="NIH52510.1"/>
    </source>
</evidence>
<dbReference type="InterPro" id="IPR010359">
    <property type="entry name" value="IrrE_HExxH"/>
</dbReference>
<dbReference type="RefSeq" id="WP_167147166.1">
    <property type="nucleotide sequence ID" value="NZ_JAAMOX010000001.1"/>
</dbReference>
<evidence type="ECO:0000259" key="1">
    <source>
        <dbReference type="Pfam" id="PF06114"/>
    </source>
</evidence>
<feature type="domain" description="IrrE N-terminal-like" evidence="1">
    <location>
        <begin position="11"/>
        <end position="102"/>
    </location>
</feature>
<proteinExistence type="predicted"/>
<protein>
    <submittedName>
        <fullName evidence="2">Zn-dependent peptidase ImmA (M78 family)</fullName>
    </submittedName>
</protein>
<gene>
    <name evidence="2" type="ORF">FHX76_000378</name>
</gene>
<sequence>MFYDSWAHAASLGLTVTYGPLSRQDHDAEYLHDDKLVILRRGLTTREERCTLAHEIVHAEREDTPMPYGPAHDKRERLVNRIAANRLICDVDLMAAVAASDDPGQWCLELFVTAEVLETYLTSNYQRASA</sequence>
<name>A0A7X5TS49_9MICO</name>
<comment type="caution">
    <text evidence="2">The sequence shown here is derived from an EMBL/GenBank/DDBJ whole genome shotgun (WGS) entry which is preliminary data.</text>
</comment>
<keyword evidence="3" id="KW-1185">Reference proteome</keyword>
<dbReference type="Proteomes" id="UP000541033">
    <property type="component" value="Unassembled WGS sequence"/>
</dbReference>
<dbReference type="EMBL" id="JAAMOX010000001">
    <property type="protein sequence ID" value="NIH52510.1"/>
    <property type="molecule type" value="Genomic_DNA"/>
</dbReference>
<accession>A0A7X5TS49</accession>
<organism evidence="2 3">
    <name type="scientific">Lysinibacter cavernae</name>
    <dbReference type="NCBI Taxonomy" id="1640652"/>
    <lineage>
        <taxon>Bacteria</taxon>
        <taxon>Bacillati</taxon>
        <taxon>Actinomycetota</taxon>
        <taxon>Actinomycetes</taxon>
        <taxon>Micrococcales</taxon>
        <taxon>Microbacteriaceae</taxon>
        <taxon>Lysinibacter</taxon>
    </lineage>
</organism>
<dbReference type="AlphaFoldDB" id="A0A7X5TS49"/>
<evidence type="ECO:0000313" key="3">
    <source>
        <dbReference type="Proteomes" id="UP000541033"/>
    </source>
</evidence>
<reference evidence="2 3" key="1">
    <citation type="submission" date="2020-02" db="EMBL/GenBank/DDBJ databases">
        <title>Sequencing the genomes of 1000 actinobacteria strains.</title>
        <authorList>
            <person name="Klenk H.-P."/>
        </authorList>
    </citation>
    <scope>NUCLEOTIDE SEQUENCE [LARGE SCALE GENOMIC DNA]</scope>
    <source>
        <strain evidence="2 3">DSM 27960</strain>
    </source>
</reference>
<dbReference type="Pfam" id="PF06114">
    <property type="entry name" value="Peptidase_M78"/>
    <property type="match status" value="1"/>
</dbReference>